<dbReference type="PANTHER" id="PTHR43638:SF3">
    <property type="entry name" value="ALDEHYDE REDUCTASE"/>
    <property type="match status" value="1"/>
</dbReference>
<dbReference type="Gene3D" id="3.20.20.100">
    <property type="entry name" value="NADP-dependent oxidoreductase domain"/>
    <property type="match status" value="1"/>
</dbReference>
<dbReference type="InterPro" id="IPR023210">
    <property type="entry name" value="NADP_OxRdtase_dom"/>
</dbReference>
<evidence type="ECO:0000313" key="2">
    <source>
        <dbReference type="EMBL" id="XBS71446.1"/>
    </source>
</evidence>
<organism evidence="2">
    <name type="scientific">Acerihabitans sp. KWT182</name>
    <dbReference type="NCBI Taxonomy" id="3157919"/>
    <lineage>
        <taxon>Bacteria</taxon>
        <taxon>Pseudomonadati</taxon>
        <taxon>Pseudomonadota</taxon>
        <taxon>Gammaproteobacteria</taxon>
        <taxon>Enterobacterales</taxon>
        <taxon>Pectobacteriaceae</taxon>
        <taxon>Acerihabitans</taxon>
    </lineage>
</organism>
<name>A0AAU7QH13_9GAMM</name>
<dbReference type="AlphaFoldDB" id="A0AAU7QH13"/>
<sequence length="122" mass="13364">MEDLYRVPGGNACAVNQVQYSLTRRGIERNLLPWCIRHGLPVMAYSPLGMTGALLSNAALMRVAKRRRCSPSAVAIAWTMRSGHAISIPESGSPDHVRENAYALSLRLTEQDLGELDSAFPL</sequence>
<dbReference type="PANTHER" id="PTHR43638">
    <property type="entry name" value="OXIDOREDUCTASE, ALDO/KETO REDUCTASE FAMILY PROTEIN"/>
    <property type="match status" value="1"/>
</dbReference>
<reference evidence="2" key="1">
    <citation type="submission" date="2024-06" db="EMBL/GenBank/DDBJ databases">
        <authorList>
            <person name="Coelho C."/>
            <person name="Bento M."/>
            <person name="Garcia E."/>
            <person name="Camelo A."/>
            <person name="Brandao I."/>
            <person name="Espirito Santo C."/>
            <person name="Trovao J."/>
            <person name="Verissimo A."/>
            <person name="Costa J."/>
            <person name="Tiago I."/>
        </authorList>
    </citation>
    <scope>NUCLEOTIDE SEQUENCE</scope>
    <source>
        <strain evidence="2">KWT182</strain>
    </source>
</reference>
<proteinExistence type="predicted"/>
<gene>
    <name evidence="2" type="ORF">ABK905_11225</name>
</gene>
<dbReference type="SUPFAM" id="SSF51430">
    <property type="entry name" value="NAD(P)-linked oxidoreductase"/>
    <property type="match status" value="1"/>
</dbReference>
<dbReference type="EMBL" id="CP157947">
    <property type="protein sequence ID" value="XBS71446.1"/>
    <property type="molecule type" value="Genomic_DNA"/>
</dbReference>
<protein>
    <submittedName>
        <fullName evidence="2">Aldo/keto reductase</fullName>
    </submittedName>
</protein>
<evidence type="ECO:0000259" key="1">
    <source>
        <dbReference type="Pfam" id="PF00248"/>
    </source>
</evidence>
<dbReference type="Pfam" id="PF00248">
    <property type="entry name" value="Aldo_ket_red"/>
    <property type="match status" value="1"/>
</dbReference>
<feature type="domain" description="NADP-dependent oxidoreductase" evidence="1">
    <location>
        <begin position="13"/>
        <end position="119"/>
    </location>
</feature>
<dbReference type="InterPro" id="IPR036812">
    <property type="entry name" value="NAD(P)_OxRdtase_dom_sf"/>
</dbReference>
<accession>A0AAU7QH13</accession>